<dbReference type="InterPro" id="IPR036188">
    <property type="entry name" value="FAD/NAD-bd_sf"/>
</dbReference>
<name>A0A8J6TI39_9CHLR</name>
<dbReference type="Proteomes" id="UP000614469">
    <property type="component" value="Unassembled WGS sequence"/>
</dbReference>
<comment type="caution">
    <text evidence="2">The sequence shown here is derived from an EMBL/GenBank/DDBJ whole genome shotgun (WGS) entry which is preliminary data.</text>
</comment>
<dbReference type="PANTHER" id="PTHR43539:SF78">
    <property type="entry name" value="FLAVIN-CONTAINING MONOOXYGENASE"/>
    <property type="match status" value="1"/>
</dbReference>
<sequence length="408" mass="45180">MTTHVDTIIIGGGQGGLSTSYYLKQRGREHIILEQADRAAKAWRERWDSFTLITPNWMIRLPGAEYQGDNPDGFTSRDDIIAYFGDYIKRFDLPIRYGCRVTSVEPIKLGYLVTTEKQKFEAANVVIATGMFQQPKIPAFSANLSAEIHQFHSSEYRNPKALPDGAALVVGSAQSGCQIAEELYQTGRKVYLSVGSAPRLPRRYRGKDITRWLHELGFNNRTVENLPTPKAKFAGSAHGTGKDGGHTINLHQFARDGVVLLGHIHSAKGTRIVLAPDLKESLAKADKFEADLVKQIDEYVERKELDAPTETLPNLRDGYEAKEILELDLKSAGITTVIWATSYKFDFGLVKLPVFDEDGYPVQKRGVTEFPGLYFVGLPFLHTVKSGLLVGVGDDAAHIASAITAKDQ</sequence>
<evidence type="ECO:0000313" key="3">
    <source>
        <dbReference type="Proteomes" id="UP000614469"/>
    </source>
</evidence>
<protein>
    <submittedName>
        <fullName evidence="2">NAD(P)-binding domain-containing protein</fullName>
    </submittedName>
</protein>
<keyword evidence="1" id="KW-0560">Oxidoreductase</keyword>
<dbReference type="SUPFAM" id="SSF51905">
    <property type="entry name" value="FAD/NAD(P)-binding domain"/>
    <property type="match status" value="1"/>
</dbReference>
<proteinExistence type="predicted"/>
<dbReference type="GO" id="GO:0050660">
    <property type="term" value="F:flavin adenine dinucleotide binding"/>
    <property type="evidence" value="ECO:0007669"/>
    <property type="project" value="TreeGrafter"/>
</dbReference>
<reference evidence="2 3" key="1">
    <citation type="submission" date="2020-08" db="EMBL/GenBank/DDBJ databases">
        <title>Bridging the membrane lipid divide: bacteria of the FCB group superphylum have the potential to synthesize archaeal ether lipids.</title>
        <authorList>
            <person name="Villanueva L."/>
            <person name="Von Meijenfeldt F.A.B."/>
            <person name="Westbye A.B."/>
            <person name="Yadav S."/>
            <person name="Hopmans E.C."/>
            <person name="Dutilh B.E."/>
            <person name="Sinninghe Damste J.S."/>
        </authorList>
    </citation>
    <scope>NUCLEOTIDE SEQUENCE [LARGE SCALE GENOMIC DNA]</scope>
    <source>
        <strain evidence="2">NIOZ-UU36</strain>
    </source>
</reference>
<evidence type="ECO:0000313" key="2">
    <source>
        <dbReference type="EMBL" id="MBC8335355.1"/>
    </source>
</evidence>
<accession>A0A8J6TI39</accession>
<gene>
    <name evidence="2" type="ORF">H8E29_08835</name>
</gene>
<evidence type="ECO:0000256" key="1">
    <source>
        <dbReference type="ARBA" id="ARBA00023002"/>
    </source>
</evidence>
<dbReference type="PRINTS" id="PR00411">
    <property type="entry name" value="PNDRDTASEI"/>
</dbReference>
<dbReference type="PANTHER" id="PTHR43539">
    <property type="entry name" value="FLAVIN-BINDING MONOOXYGENASE-LIKE PROTEIN (AFU_ORTHOLOGUE AFUA_4G09220)"/>
    <property type="match status" value="1"/>
</dbReference>
<dbReference type="AlphaFoldDB" id="A0A8J6TI39"/>
<organism evidence="2 3">
    <name type="scientific">Candidatus Desulfolinea nitratireducens</name>
    <dbReference type="NCBI Taxonomy" id="2841698"/>
    <lineage>
        <taxon>Bacteria</taxon>
        <taxon>Bacillati</taxon>
        <taxon>Chloroflexota</taxon>
        <taxon>Anaerolineae</taxon>
        <taxon>Anaerolineales</taxon>
        <taxon>Anaerolineales incertae sedis</taxon>
        <taxon>Candidatus Desulfolinea</taxon>
    </lineage>
</organism>
<dbReference type="EMBL" id="JACNJN010000104">
    <property type="protein sequence ID" value="MBC8335355.1"/>
    <property type="molecule type" value="Genomic_DNA"/>
</dbReference>
<dbReference type="InterPro" id="IPR050982">
    <property type="entry name" value="Auxin_biosynth/cation_transpt"/>
</dbReference>
<dbReference type="GO" id="GO:0004497">
    <property type="term" value="F:monooxygenase activity"/>
    <property type="evidence" value="ECO:0007669"/>
    <property type="project" value="TreeGrafter"/>
</dbReference>
<dbReference type="Pfam" id="PF13738">
    <property type="entry name" value="Pyr_redox_3"/>
    <property type="match status" value="1"/>
</dbReference>
<dbReference type="Gene3D" id="3.50.50.60">
    <property type="entry name" value="FAD/NAD(P)-binding domain"/>
    <property type="match status" value="2"/>
</dbReference>